<keyword evidence="1" id="KW-0812">Transmembrane</keyword>
<feature type="transmembrane region" description="Helical" evidence="1">
    <location>
        <begin position="65"/>
        <end position="86"/>
    </location>
</feature>
<evidence type="ECO:0000313" key="2">
    <source>
        <dbReference type="EMBL" id="KAK7413039.1"/>
    </source>
</evidence>
<protein>
    <submittedName>
        <fullName evidence="2">Uncharacterized protein</fullName>
    </submittedName>
</protein>
<dbReference type="AlphaFoldDB" id="A0AAN9XXY2"/>
<dbReference type="Proteomes" id="UP001386955">
    <property type="component" value="Unassembled WGS sequence"/>
</dbReference>
<dbReference type="EMBL" id="JAYMYS010000001">
    <property type="protein sequence ID" value="KAK7413039.1"/>
    <property type="molecule type" value="Genomic_DNA"/>
</dbReference>
<organism evidence="2 3">
    <name type="scientific">Psophocarpus tetragonolobus</name>
    <name type="common">Winged bean</name>
    <name type="synonym">Dolichos tetragonolobus</name>
    <dbReference type="NCBI Taxonomy" id="3891"/>
    <lineage>
        <taxon>Eukaryota</taxon>
        <taxon>Viridiplantae</taxon>
        <taxon>Streptophyta</taxon>
        <taxon>Embryophyta</taxon>
        <taxon>Tracheophyta</taxon>
        <taxon>Spermatophyta</taxon>
        <taxon>Magnoliopsida</taxon>
        <taxon>eudicotyledons</taxon>
        <taxon>Gunneridae</taxon>
        <taxon>Pentapetalae</taxon>
        <taxon>rosids</taxon>
        <taxon>fabids</taxon>
        <taxon>Fabales</taxon>
        <taxon>Fabaceae</taxon>
        <taxon>Papilionoideae</taxon>
        <taxon>50 kb inversion clade</taxon>
        <taxon>NPAAA clade</taxon>
        <taxon>indigoferoid/millettioid clade</taxon>
        <taxon>Phaseoleae</taxon>
        <taxon>Psophocarpus</taxon>
    </lineage>
</organism>
<feature type="transmembrane region" description="Helical" evidence="1">
    <location>
        <begin position="106"/>
        <end position="126"/>
    </location>
</feature>
<name>A0AAN9XXY2_PSOTE</name>
<accession>A0AAN9XXY2</accession>
<keyword evidence="3" id="KW-1185">Reference proteome</keyword>
<keyword evidence="1" id="KW-0472">Membrane</keyword>
<comment type="caution">
    <text evidence="2">The sequence shown here is derived from an EMBL/GenBank/DDBJ whole genome shotgun (WGS) entry which is preliminary data.</text>
</comment>
<keyword evidence="1" id="KW-1133">Transmembrane helix</keyword>
<evidence type="ECO:0000256" key="1">
    <source>
        <dbReference type="SAM" id="Phobius"/>
    </source>
</evidence>
<reference evidence="2 3" key="1">
    <citation type="submission" date="2024-01" db="EMBL/GenBank/DDBJ databases">
        <title>The genomes of 5 underutilized Papilionoideae crops provide insights into root nodulation and disease resistanc.</title>
        <authorList>
            <person name="Jiang F."/>
        </authorList>
    </citation>
    <scope>NUCLEOTIDE SEQUENCE [LARGE SCALE GENOMIC DNA]</scope>
    <source>
        <strain evidence="2">DUOXIRENSHENG_FW03</strain>
        <tissue evidence="2">Leaves</tissue>
    </source>
</reference>
<proteinExistence type="predicted"/>
<evidence type="ECO:0000313" key="3">
    <source>
        <dbReference type="Proteomes" id="UP001386955"/>
    </source>
</evidence>
<sequence>MELAELVPSSSLLAITDSRSLSKPEPFPNDYHRSMSKLKRATKFQARKLLRYTVVIAIRFPYSRVHYIIIVTNYSLVVIYSHYAYQRSVTVGSLSPIPLEWRVHESIIPFLLSSLPLFPLFLFFSFSDLTHSHSQFTNTQIFSFYQL</sequence>
<gene>
    <name evidence="2" type="ORF">VNO78_04876</name>
</gene>